<dbReference type="RefSeq" id="WP_154534004.1">
    <property type="nucleotide sequence ID" value="NZ_VUNG01000014.1"/>
</dbReference>
<dbReference type="Proteomes" id="UP000438914">
    <property type="component" value="Unassembled WGS sequence"/>
</dbReference>
<comment type="pathway">
    <text evidence="14">Protein modification; protein lipoylation via endogenous pathway; protein N(6)-(lipoyl)lysine from octanoyl-[acyl-carrier-protein]: step 2/2.</text>
</comment>
<feature type="domain" description="BPL/LPL catalytic" evidence="15">
    <location>
        <begin position="29"/>
        <end position="213"/>
    </location>
</feature>
<keyword evidence="4" id="KW-0436">Ligase</keyword>
<feature type="binding site" evidence="14">
    <location>
        <position position="389"/>
    </location>
    <ligand>
        <name>[4Fe-4S] cluster</name>
        <dbReference type="ChEBI" id="CHEBI:49883"/>
        <label>2</label>
        <note>4Fe-4S-S-AdoMet</note>
    </ligand>
</feature>
<dbReference type="AlphaFoldDB" id="A0A7K0KEY5"/>
<comment type="pathway">
    <text evidence="2">Protein modification; protein lipoylation via exogenous pathway; protein N(6)-(lipoyl)lysine from lipoate: step 1/2.</text>
</comment>
<dbReference type="InterPro" id="IPR019491">
    <property type="entry name" value="Lipoate_protein_ligase_C"/>
</dbReference>
<dbReference type="NCBIfam" id="TIGR00545">
    <property type="entry name" value="lipoyltrans"/>
    <property type="match status" value="1"/>
</dbReference>
<evidence type="ECO:0000256" key="14">
    <source>
        <dbReference type="HAMAP-Rule" id="MF_00206"/>
    </source>
</evidence>
<feature type="binding site" evidence="14">
    <location>
        <position position="599"/>
    </location>
    <ligand>
        <name>[4Fe-4S] cluster</name>
        <dbReference type="ChEBI" id="CHEBI:49883"/>
        <label>1</label>
    </ligand>
</feature>
<feature type="binding site" evidence="14">
    <location>
        <position position="393"/>
    </location>
    <ligand>
        <name>[4Fe-4S] cluster</name>
        <dbReference type="ChEBI" id="CHEBI:49883"/>
        <label>2</label>
        <note>4Fe-4S-S-AdoMet</note>
    </ligand>
</feature>
<comment type="caution">
    <text evidence="17">The sequence shown here is derived from an EMBL/GenBank/DDBJ whole genome shotgun (WGS) entry which is preliminary data.</text>
</comment>
<gene>
    <name evidence="14 17" type="primary">lipA</name>
    <name evidence="17" type="ORF">FYJ73_07010</name>
</gene>
<dbReference type="UniPathway" id="UPA00537">
    <property type="reaction ID" value="UER00594"/>
</dbReference>
<dbReference type="SMART" id="SM00729">
    <property type="entry name" value="Elp3"/>
    <property type="match status" value="1"/>
</dbReference>
<evidence type="ECO:0000256" key="3">
    <source>
        <dbReference type="ARBA" id="ARBA00022485"/>
    </source>
</evidence>
<dbReference type="EMBL" id="VUNG01000014">
    <property type="protein sequence ID" value="MST84418.1"/>
    <property type="molecule type" value="Genomic_DNA"/>
</dbReference>
<evidence type="ECO:0000313" key="18">
    <source>
        <dbReference type="Proteomes" id="UP000438914"/>
    </source>
</evidence>
<dbReference type="InterPro" id="IPR004143">
    <property type="entry name" value="BPL_LPL_catalytic"/>
</dbReference>
<dbReference type="Gene3D" id="3.30.390.50">
    <property type="entry name" value="CO dehydrogenase flavoprotein, C-terminal domain"/>
    <property type="match status" value="1"/>
</dbReference>
<feature type="binding site" evidence="14">
    <location>
        <position position="363"/>
    </location>
    <ligand>
        <name>[4Fe-4S] cluster</name>
        <dbReference type="ChEBI" id="CHEBI:49883"/>
        <label>1</label>
    </ligand>
</feature>
<evidence type="ECO:0000259" key="15">
    <source>
        <dbReference type="PROSITE" id="PS51733"/>
    </source>
</evidence>
<dbReference type="GO" id="GO:0005524">
    <property type="term" value="F:ATP binding"/>
    <property type="evidence" value="ECO:0007669"/>
    <property type="project" value="UniProtKB-KW"/>
</dbReference>
<evidence type="ECO:0000259" key="16">
    <source>
        <dbReference type="PROSITE" id="PS51918"/>
    </source>
</evidence>
<dbReference type="SFLD" id="SFLDF00271">
    <property type="entry name" value="lipoyl_synthase"/>
    <property type="match status" value="1"/>
</dbReference>
<dbReference type="NCBIfam" id="NF004019">
    <property type="entry name" value="PRK05481.1"/>
    <property type="match status" value="1"/>
</dbReference>
<dbReference type="PANTHER" id="PTHR10949">
    <property type="entry name" value="LIPOYL SYNTHASE"/>
    <property type="match status" value="1"/>
</dbReference>
<evidence type="ECO:0000256" key="5">
    <source>
        <dbReference type="ARBA" id="ARBA00022679"/>
    </source>
</evidence>
<evidence type="ECO:0000256" key="13">
    <source>
        <dbReference type="ARBA" id="ARBA00048037"/>
    </source>
</evidence>
<dbReference type="InterPro" id="IPR006638">
    <property type="entry name" value="Elp3/MiaA/NifB-like_rSAM"/>
</dbReference>
<protein>
    <recommendedName>
        <fullName evidence="14">Lipoyl synthase</fullName>
        <ecNumber evidence="14">2.8.1.8</ecNumber>
    </recommendedName>
    <alternativeName>
        <fullName evidence="14">Lip-syn</fullName>
        <shortName evidence="14">LS</shortName>
    </alternativeName>
    <alternativeName>
        <fullName evidence="14">Lipoate synthase</fullName>
    </alternativeName>
    <alternativeName>
        <fullName evidence="14">Lipoic acid synthase</fullName>
    </alternativeName>
    <alternativeName>
        <fullName evidence="14">Sulfur insertion protein LipA</fullName>
    </alternativeName>
</protein>
<keyword evidence="6 14" id="KW-0949">S-adenosyl-L-methionine</keyword>
<evidence type="ECO:0000256" key="10">
    <source>
        <dbReference type="ARBA" id="ARBA00023004"/>
    </source>
</evidence>
<dbReference type="GO" id="GO:0016979">
    <property type="term" value="F:lipoate-protein ligase activity"/>
    <property type="evidence" value="ECO:0007669"/>
    <property type="project" value="UniProtKB-EC"/>
</dbReference>
<evidence type="ECO:0000256" key="8">
    <source>
        <dbReference type="ARBA" id="ARBA00022741"/>
    </source>
</evidence>
<accession>A0A7K0KEY5</accession>
<reference evidence="17 18" key="1">
    <citation type="submission" date="2019-08" db="EMBL/GenBank/DDBJ databases">
        <title>In-depth cultivation of the pig gut microbiome towards novel bacterial diversity and tailored functional studies.</title>
        <authorList>
            <person name="Wylensek D."/>
            <person name="Hitch T.C.A."/>
            <person name="Clavel T."/>
        </authorList>
    </citation>
    <scope>NUCLEOTIDE SEQUENCE [LARGE SCALE GENOMIC DNA]</scope>
    <source>
        <strain evidence="17 18">LKV-178-WT-2A</strain>
    </source>
</reference>
<evidence type="ECO:0000256" key="9">
    <source>
        <dbReference type="ARBA" id="ARBA00022840"/>
    </source>
</evidence>
<dbReference type="GO" id="GO:0009249">
    <property type="term" value="P:protein lipoylation"/>
    <property type="evidence" value="ECO:0007669"/>
    <property type="project" value="UniProtKB-UniRule"/>
</dbReference>
<dbReference type="PROSITE" id="PS51918">
    <property type="entry name" value="RADICAL_SAM"/>
    <property type="match status" value="1"/>
</dbReference>
<feature type="domain" description="Radical SAM core" evidence="16">
    <location>
        <begin position="375"/>
        <end position="588"/>
    </location>
</feature>
<dbReference type="InterPro" id="IPR058240">
    <property type="entry name" value="rSAM_sf"/>
</dbReference>
<dbReference type="InterPro" id="IPR013785">
    <property type="entry name" value="Aldolase_TIM"/>
</dbReference>
<dbReference type="SUPFAM" id="SSF102114">
    <property type="entry name" value="Radical SAM enzymes"/>
    <property type="match status" value="1"/>
</dbReference>
<dbReference type="Gene3D" id="3.20.20.70">
    <property type="entry name" value="Aldolase class I"/>
    <property type="match status" value="1"/>
</dbReference>
<dbReference type="Gene3D" id="3.30.930.10">
    <property type="entry name" value="Bira Bifunctional Protein, Domain 2"/>
    <property type="match status" value="1"/>
</dbReference>
<evidence type="ECO:0000256" key="12">
    <source>
        <dbReference type="ARBA" id="ARBA00047326"/>
    </source>
</evidence>
<dbReference type="PANTHER" id="PTHR10949:SF0">
    <property type="entry name" value="LIPOYL SYNTHASE, MITOCHONDRIAL"/>
    <property type="match status" value="1"/>
</dbReference>
<dbReference type="Pfam" id="PF21948">
    <property type="entry name" value="LplA-B_cat"/>
    <property type="match status" value="1"/>
</dbReference>
<evidence type="ECO:0000256" key="1">
    <source>
        <dbReference type="ARBA" id="ARBA00005085"/>
    </source>
</evidence>
<dbReference type="PROSITE" id="PS51733">
    <property type="entry name" value="BPL_LPL_CATALYTIC"/>
    <property type="match status" value="1"/>
</dbReference>
<comment type="cofactor">
    <cofactor evidence="14">
        <name>[4Fe-4S] cluster</name>
        <dbReference type="ChEBI" id="CHEBI:49883"/>
    </cofactor>
    <text evidence="14">Binds 2 [4Fe-4S] clusters per subunit. One cluster is coordinated with 3 cysteines and an exchangeable S-adenosyl-L-methionine.</text>
</comment>
<comment type="pathway">
    <text evidence="1">Protein modification; protein lipoylation via exogenous pathway; protein N(6)-(lipoyl)lysine from lipoate: step 2/2.</text>
</comment>
<dbReference type="GO" id="GO:0005737">
    <property type="term" value="C:cytoplasm"/>
    <property type="evidence" value="ECO:0007669"/>
    <property type="project" value="UniProtKB-SubCell"/>
</dbReference>
<proteinExistence type="inferred from homology"/>
<keyword evidence="3 14" id="KW-0004">4Fe-4S</keyword>
<comment type="function">
    <text evidence="14">Catalyzes the radical-mediated insertion of two sulfur atoms into the C-6 and C-8 positions of the octanoyl moiety bound to the lipoyl domains of lipoate-dependent enzymes, thereby converting the octanoylated domains into lipoylated derivatives.</text>
</comment>
<dbReference type="Pfam" id="PF10437">
    <property type="entry name" value="Lip_prot_lig_C"/>
    <property type="match status" value="1"/>
</dbReference>
<dbReference type="SFLD" id="SFLDG01058">
    <property type="entry name" value="lipoyl_synthase_like"/>
    <property type="match status" value="1"/>
</dbReference>
<keyword evidence="9" id="KW-0067">ATP-binding</keyword>
<dbReference type="NCBIfam" id="NF009544">
    <property type="entry name" value="PRK12928.1"/>
    <property type="match status" value="1"/>
</dbReference>
<feature type="binding site" evidence="14">
    <location>
        <position position="374"/>
    </location>
    <ligand>
        <name>[4Fe-4S] cluster</name>
        <dbReference type="ChEBI" id="CHEBI:49883"/>
        <label>1</label>
    </ligand>
</feature>
<evidence type="ECO:0000256" key="4">
    <source>
        <dbReference type="ARBA" id="ARBA00022598"/>
    </source>
</evidence>
<dbReference type="GO" id="GO:0051539">
    <property type="term" value="F:4 iron, 4 sulfur cluster binding"/>
    <property type="evidence" value="ECO:0007669"/>
    <property type="project" value="UniProtKB-UniRule"/>
</dbReference>
<comment type="catalytic activity">
    <reaction evidence="12 14">
        <text>[[Fe-S] cluster scaffold protein carrying a second [4Fe-4S](2+) cluster] + N(6)-octanoyl-L-lysyl-[protein] + 2 oxidized [2Fe-2S]-[ferredoxin] + 2 S-adenosyl-L-methionine + 4 H(+) = [[Fe-S] cluster scaffold protein] + N(6)-[(R)-dihydrolipoyl]-L-lysyl-[protein] + 4 Fe(3+) + 2 hydrogen sulfide + 2 5'-deoxyadenosine + 2 L-methionine + 2 reduced [2Fe-2S]-[ferredoxin]</text>
        <dbReference type="Rhea" id="RHEA:16585"/>
        <dbReference type="Rhea" id="RHEA-COMP:9928"/>
        <dbReference type="Rhea" id="RHEA-COMP:10000"/>
        <dbReference type="Rhea" id="RHEA-COMP:10001"/>
        <dbReference type="Rhea" id="RHEA-COMP:10475"/>
        <dbReference type="Rhea" id="RHEA-COMP:14568"/>
        <dbReference type="Rhea" id="RHEA-COMP:14569"/>
        <dbReference type="ChEBI" id="CHEBI:15378"/>
        <dbReference type="ChEBI" id="CHEBI:17319"/>
        <dbReference type="ChEBI" id="CHEBI:29034"/>
        <dbReference type="ChEBI" id="CHEBI:29919"/>
        <dbReference type="ChEBI" id="CHEBI:33722"/>
        <dbReference type="ChEBI" id="CHEBI:33737"/>
        <dbReference type="ChEBI" id="CHEBI:33738"/>
        <dbReference type="ChEBI" id="CHEBI:57844"/>
        <dbReference type="ChEBI" id="CHEBI:59789"/>
        <dbReference type="ChEBI" id="CHEBI:78809"/>
        <dbReference type="ChEBI" id="CHEBI:83100"/>
        <dbReference type="EC" id="2.8.1.8"/>
    </reaction>
</comment>
<dbReference type="SUPFAM" id="SSF55681">
    <property type="entry name" value="Class II aaRS and biotin synthetases"/>
    <property type="match status" value="1"/>
</dbReference>
<evidence type="ECO:0000313" key="17">
    <source>
        <dbReference type="EMBL" id="MST84418.1"/>
    </source>
</evidence>
<dbReference type="HAMAP" id="MF_00206">
    <property type="entry name" value="Lipoyl_synth"/>
    <property type="match status" value="1"/>
</dbReference>
<sequence length="605" mass="68582">MTYVVLPEQQELPPITYDFAVEAYVARHFRDDDYFFIWQTKPTVILGRNQLLQNEVNVDYCREHDVFISRRKSGGGCVYSDEGNIMFSFISREPNVQKMFANCMHLAADALHRIGVPVTISGRNDILLDGKKVSGAAFYRTGDRSIMHNTLLVNSDLSMLERVITPDKAKLQSKGVQSVRQHVGNISQYTTMSLPELKASFRQAMCGDKAITITEEMMPEIRELQKTFAADDFIYGKQPLFKLTKKHRLPSVGTIEACLEIKDNRIHDIDLFGDYFLTGDLDEELLPRLRDVAFTREAVEKALQGLDLGNIIRGLTIEGLLRVLFGRKPHVMKPEWLKIDLSSDKQSENTSEIIHSNRLHTICESGLCPNRAECWRLGTATLMIGGDICTRHCRFCNTLSGRPLPLDPDEPLRVAESVREMNLRYVVLTSVDRDDLPDMGAEHWRRTVEAVRRKSQVKIEVLLPDFQGRDDLLDIVLQSHPDVVAHNIETVRRLTPSVRSVATYDGSLHVLKHIHDNGFVTKSGLMLGLGETEEEVLQTLRDLRDCGVERVTIGQYLQPTAQHLAVEDYITPAKFQWYHEQALQMGFRSAVCGPLVRSSYKASIG</sequence>
<dbReference type="SFLD" id="SFLDS00029">
    <property type="entry name" value="Radical_SAM"/>
    <property type="match status" value="1"/>
</dbReference>
<name>A0A7K0KEY5_9BACT</name>
<dbReference type="Pfam" id="PF04055">
    <property type="entry name" value="Radical_SAM"/>
    <property type="match status" value="1"/>
</dbReference>
<dbReference type="UniPathway" id="UPA00538">
    <property type="reaction ID" value="UER00593"/>
</dbReference>
<organism evidence="17 18">
    <name type="scientific">Hallella mizrahii</name>
    <dbReference type="NCBI Taxonomy" id="2606637"/>
    <lineage>
        <taxon>Bacteria</taxon>
        <taxon>Pseudomonadati</taxon>
        <taxon>Bacteroidota</taxon>
        <taxon>Bacteroidia</taxon>
        <taxon>Bacteroidales</taxon>
        <taxon>Prevotellaceae</taxon>
        <taxon>Hallella</taxon>
    </lineage>
</organism>
<keyword evidence="7 14" id="KW-0479">Metal-binding</keyword>
<comment type="subcellular location">
    <subcellularLocation>
        <location evidence="14">Cytoplasm</location>
    </subcellularLocation>
</comment>
<evidence type="ECO:0000256" key="11">
    <source>
        <dbReference type="ARBA" id="ARBA00023014"/>
    </source>
</evidence>
<dbReference type="GO" id="GO:0016992">
    <property type="term" value="F:lipoate synthase activity"/>
    <property type="evidence" value="ECO:0007669"/>
    <property type="project" value="UniProtKB-UniRule"/>
</dbReference>
<keyword evidence="11 14" id="KW-0411">Iron-sulfur</keyword>
<dbReference type="InterPro" id="IPR045864">
    <property type="entry name" value="aa-tRNA-synth_II/BPL/LPL"/>
</dbReference>
<dbReference type="NCBIfam" id="TIGR00510">
    <property type="entry name" value="lipA"/>
    <property type="match status" value="1"/>
</dbReference>
<comment type="similarity">
    <text evidence="14">Belongs to the radical SAM superfamily. Lipoyl synthase family.</text>
</comment>
<keyword evidence="10 14" id="KW-0408">Iron</keyword>
<keyword evidence="18" id="KW-1185">Reference proteome</keyword>
<keyword evidence="8" id="KW-0547">Nucleotide-binding</keyword>
<comment type="catalytic activity">
    <reaction evidence="13">
        <text>L-lysyl-[lipoyl-carrier protein] + (R)-lipoate + ATP = N(6)-[(R)-lipoyl]-L-lysyl-[lipoyl-carrier protein] + AMP + diphosphate + H(+)</text>
        <dbReference type="Rhea" id="RHEA:49288"/>
        <dbReference type="Rhea" id="RHEA-COMP:10500"/>
        <dbReference type="Rhea" id="RHEA-COMP:10502"/>
        <dbReference type="ChEBI" id="CHEBI:15378"/>
        <dbReference type="ChEBI" id="CHEBI:29969"/>
        <dbReference type="ChEBI" id="CHEBI:30616"/>
        <dbReference type="ChEBI" id="CHEBI:33019"/>
        <dbReference type="ChEBI" id="CHEBI:83088"/>
        <dbReference type="ChEBI" id="CHEBI:83099"/>
        <dbReference type="ChEBI" id="CHEBI:456215"/>
        <dbReference type="EC" id="6.3.1.20"/>
    </reaction>
</comment>
<dbReference type="GO" id="GO:0046872">
    <property type="term" value="F:metal ion binding"/>
    <property type="evidence" value="ECO:0007669"/>
    <property type="project" value="UniProtKB-KW"/>
</dbReference>
<dbReference type="InterPro" id="IPR007197">
    <property type="entry name" value="rSAM"/>
</dbReference>
<keyword evidence="14" id="KW-0963">Cytoplasm</keyword>
<keyword evidence="5 14" id="KW-0808">Transferase</keyword>
<dbReference type="CDD" id="cd16443">
    <property type="entry name" value="LplA"/>
    <property type="match status" value="1"/>
</dbReference>
<feature type="binding site" evidence="14">
    <location>
        <position position="368"/>
    </location>
    <ligand>
        <name>[4Fe-4S] cluster</name>
        <dbReference type="ChEBI" id="CHEBI:49883"/>
        <label>1</label>
    </ligand>
</feature>
<evidence type="ECO:0000256" key="6">
    <source>
        <dbReference type="ARBA" id="ARBA00022691"/>
    </source>
</evidence>
<dbReference type="InterPro" id="IPR003698">
    <property type="entry name" value="Lipoyl_synth"/>
</dbReference>
<evidence type="ECO:0000256" key="7">
    <source>
        <dbReference type="ARBA" id="ARBA00022723"/>
    </source>
</evidence>
<evidence type="ECO:0000256" key="2">
    <source>
        <dbReference type="ARBA" id="ARBA00005124"/>
    </source>
</evidence>
<dbReference type="InterPro" id="IPR004562">
    <property type="entry name" value="LipoylTrfase_LipoateP_Ligase"/>
</dbReference>
<dbReference type="SUPFAM" id="SSF82649">
    <property type="entry name" value="SufE/NifU"/>
    <property type="match status" value="1"/>
</dbReference>
<dbReference type="CDD" id="cd01335">
    <property type="entry name" value="Radical_SAM"/>
    <property type="match status" value="1"/>
</dbReference>
<feature type="binding site" evidence="14">
    <location>
        <position position="396"/>
    </location>
    <ligand>
        <name>[4Fe-4S] cluster</name>
        <dbReference type="ChEBI" id="CHEBI:49883"/>
        <label>2</label>
        <note>4Fe-4S-S-AdoMet</note>
    </ligand>
</feature>
<dbReference type="EC" id="2.8.1.8" evidence="14"/>